<keyword evidence="1" id="KW-0862">Zinc</keyword>
<feature type="compositionally biased region" description="Polar residues" evidence="2">
    <location>
        <begin position="750"/>
        <end position="762"/>
    </location>
</feature>
<reference evidence="4" key="1">
    <citation type="submission" date="2023-03" db="EMBL/GenBank/DDBJ databases">
        <title>Chromosome-scale reference genome and RAD-based genetic map of yellow starthistle (Centaurea solstitialis) reveal putative structural variation and QTLs associated with invader traits.</title>
        <authorList>
            <person name="Reatini B."/>
            <person name="Cang F.A."/>
            <person name="Jiang Q."/>
            <person name="Mckibben M.T.W."/>
            <person name="Barker M.S."/>
            <person name="Rieseberg L.H."/>
            <person name="Dlugosch K.M."/>
        </authorList>
    </citation>
    <scope>NUCLEOTIDE SEQUENCE</scope>
    <source>
        <strain evidence="4">CAN-66</strain>
        <tissue evidence="4">Leaf</tissue>
    </source>
</reference>
<dbReference type="SMART" id="SM00343">
    <property type="entry name" value="ZnF_C2HC"/>
    <property type="match status" value="2"/>
</dbReference>
<dbReference type="SUPFAM" id="SSF56672">
    <property type="entry name" value="DNA/RNA polymerases"/>
    <property type="match status" value="1"/>
</dbReference>
<dbReference type="Proteomes" id="UP001172457">
    <property type="component" value="Chromosome 7"/>
</dbReference>
<feature type="region of interest" description="Disordered" evidence="2">
    <location>
        <begin position="1333"/>
        <end position="1352"/>
    </location>
</feature>
<dbReference type="Pfam" id="PF14223">
    <property type="entry name" value="Retrotran_gag_2"/>
    <property type="match status" value="3"/>
</dbReference>
<organism evidence="4 5">
    <name type="scientific">Centaurea solstitialis</name>
    <name type="common">yellow star-thistle</name>
    <dbReference type="NCBI Taxonomy" id="347529"/>
    <lineage>
        <taxon>Eukaryota</taxon>
        <taxon>Viridiplantae</taxon>
        <taxon>Streptophyta</taxon>
        <taxon>Embryophyta</taxon>
        <taxon>Tracheophyta</taxon>
        <taxon>Spermatophyta</taxon>
        <taxon>Magnoliopsida</taxon>
        <taxon>eudicotyledons</taxon>
        <taxon>Gunneridae</taxon>
        <taxon>Pentapetalae</taxon>
        <taxon>asterids</taxon>
        <taxon>campanulids</taxon>
        <taxon>Asterales</taxon>
        <taxon>Asteraceae</taxon>
        <taxon>Carduoideae</taxon>
        <taxon>Cardueae</taxon>
        <taxon>Centaureinae</taxon>
        <taxon>Centaurea</taxon>
    </lineage>
</organism>
<dbReference type="InterPro" id="IPR001878">
    <property type="entry name" value="Znf_CCHC"/>
</dbReference>
<dbReference type="CDD" id="cd09272">
    <property type="entry name" value="RNase_HI_RT_Ty1"/>
    <property type="match status" value="1"/>
</dbReference>
<accession>A0AA38W9B5</accession>
<evidence type="ECO:0000259" key="3">
    <source>
        <dbReference type="PROSITE" id="PS50158"/>
    </source>
</evidence>
<feature type="compositionally biased region" description="Low complexity" evidence="2">
    <location>
        <begin position="1601"/>
        <end position="1619"/>
    </location>
</feature>
<proteinExistence type="predicted"/>
<feature type="compositionally biased region" description="Polar residues" evidence="2">
    <location>
        <begin position="1124"/>
        <end position="1136"/>
    </location>
</feature>
<comment type="caution">
    <text evidence="4">The sequence shown here is derived from an EMBL/GenBank/DDBJ whole genome shotgun (WGS) entry which is preliminary data.</text>
</comment>
<dbReference type="EMBL" id="JARYMX010000007">
    <property type="protein sequence ID" value="KAJ9541999.1"/>
    <property type="molecule type" value="Genomic_DNA"/>
</dbReference>
<feature type="compositionally biased region" description="Low complexity" evidence="2">
    <location>
        <begin position="1169"/>
        <end position="1187"/>
    </location>
</feature>
<dbReference type="InterPro" id="IPR036875">
    <property type="entry name" value="Znf_CCHC_sf"/>
</dbReference>
<dbReference type="Pfam" id="PF07727">
    <property type="entry name" value="RVT_2"/>
    <property type="match status" value="2"/>
</dbReference>
<dbReference type="Gene3D" id="4.10.60.10">
    <property type="entry name" value="Zinc finger, CCHC-type"/>
    <property type="match status" value="2"/>
</dbReference>
<name>A0AA38W9B5_9ASTR</name>
<sequence length="1980" mass="226382">MQEELAEFIRNNVWLLVPRPRKRTIIGSKWIFRNKLDEISTIIRNKARLVAQGYRQEEGIDYDETFAPVARLEAIRLFLAFAAHMNFKPPGFVDPKFPDHVYKLNKALYGLKQAPRAWYDTLSTFLLSKGFVRGKIDSTLFLKKYPKHIFLVQIYVDDIIFGSTNPKLCEKFDLLMKSEYKMSMMGELTFFLGLQIKQSEKGIFINQGKYVLDMLKKFDLTSCTPMKTPMAPPLSLDKDSKGKPVDVTLYRGMIGSLLYLTASRPDIMYSTCLCARYQVEPKESHLTVVKRIFRYLKGTPNLGLWYSKDSGFDLTTYSDSDFAGCKIDRKSTTRGCHLLGGKLVSWTSKKQNYVSTSTAEAEYVAAGICCAQVLWLRNQLQDYDIQLSKIPIYCDNTSAIAIANNPVLHSKTKHIEVRYHFIRDHVMNGDIELNFVPTEYQLADLFTKPLDVTRFLCPIRKHHLLKTDPIFEDAISKEIISIGSETRPPVLVVGEYQQWKRRMINFLDLLDDKLMVSIIEGPIRPTVTVAEVARTDVTPHLPAYEVKKPYDMFSHEQRARAAIDKRALTLLTMALPNDMFARVDSCKDARAMWLGIEQQMQGGDKALEGQKENAMNAYESFCAREGETLTETYNRLNICVNDLRRLGLEKNKYEVNVKFLKRLNKYEVMPHEETLFGKTEKKIDPPTLALMSNRGSSSHENYTVEEPVVLDDGLTKEEMFQLENSFALMAKFRGNPQRFNRFRQGPQFVGGQSNQGGYQSRESYQRNDQGRTNNYQQRDSSGYNNQGSYQDRRQGYNNNQQQQRDQDYNSNNYHGNRGYQGEPEDNDEGHQYNNTGGTEPPQKNKLPALEAPPVANQNRNLLGRKSRKGVVGDEEDWVMEPEDPDDEGPSAVQGHCLMADFEEPCISGSPNDSTDEEAEVKKPYDMFSHEQRARAAIDKRALTLLTMALPNDMFARVDSCKDARAMWLGIEQQMQGGDKALEGQKENAMNAYESFCAREGETLTETYNRLNICVNDLRRLGLEKNKYEVNVKFLKRLNKYEVMPHEETLFGKTEKKIDPPTLALMSNRGSSSHENYTVEEPVVLDDGLTKEEMFQLENSFALMAKFRGNPQRFNRFRQGPQFVGGQSNQGGYQSRESYQRNDQGRTNNYQQRDSSGYNNQGSYQDRRQGYNNNQQQQRDQDYNSNNYHGNRGYQGGSYNQRWNDQSGSNNNNQNQKTNDEGHQYNNTGGTEPPQKNKLPALEAPPVANQNRNPARVPTCYNCGDPGHYASDCKKKLKDSAYFEKKAAMMKKKEQGKVLLADEEDWVMEPEDPDDEGPSAVQGHCLMADFEEPCISGSPNDSTDEEAELSSRDSKEIISIGSETRPPVLVVGEYQQWKRRMINFLDLLDDKLMVSIIEGPIRPTVTVAEVARTDVTPHLPAYEVKKPYDMFSHEQRARAAIDKRALTCKDARAMWLGIEHQMQGGDKALEGQKENAMNAYESFCAREGETLTETYNRLNICVNDLRRLGLEKNKYEVNVKFLKRLNKYELENSFALMAKFRGNPQRFNRFRQGPQFVGVSLKAGVPVQRKYQRNDQGRTNNYQQRDSSGYNNQGSYQDRRQGYNNNQQQQRDQDYNSNNYHGNRGYQGGSYNQRWNDQSGSNNNNQNQKTNDEGHQYNNTGGTEPPQKNKLPALEAPPVANQNRNPARVPTCYNCGDPGHYASDCKKKLKDSAYFEKKAAMMKKKEQGKVLLADEEDWVMEPEDPDDEGPPAVQGHCLMADFEEPCISGSPNDSTDEEAELSSRDSKEIISIGSETRPPVLVVGEYQQWKRRMINFLDLLDDKLMVSIIEGPIRPTVTVAEVARTDVTPHLPAYEVKKPYDMFSHEQRARAAIDKRALTLLTMALPNDMFARVDSCKDARAMWLGIEHQMQGGDKALEGQKENAMNAYESFCAREGETLTETYNRLNICVNDLRRLGLEKNKYEKPYSVKLKRKSILLLWP</sequence>
<dbReference type="InterPro" id="IPR013103">
    <property type="entry name" value="RVT_2"/>
</dbReference>
<keyword evidence="5" id="KW-1185">Reference proteome</keyword>
<feature type="compositionally biased region" description="Polar residues" evidence="2">
    <location>
        <begin position="1576"/>
        <end position="1594"/>
    </location>
</feature>
<dbReference type="GO" id="GO:0008270">
    <property type="term" value="F:zinc ion binding"/>
    <property type="evidence" value="ECO:0007669"/>
    <property type="project" value="UniProtKB-KW"/>
</dbReference>
<feature type="region of interest" description="Disordered" evidence="2">
    <location>
        <begin position="738"/>
        <end position="875"/>
    </location>
</feature>
<feature type="region of interest" description="Disordered" evidence="2">
    <location>
        <begin position="1566"/>
        <end position="1684"/>
    </location>
</feature>
<evidence type="ECO:0000313" key="4">
    <source>
        <dbReference type="EMBL" id="KAJ9541999.1"/>
    </source>
</evidence>
<dbReference type="Pfam" id="PF00098">
    <property type="entry name" value="zf-CCHC"/>
    <property type="match status" value="2"/>
</dbReference>
<keyword evidence="1" id="KW-0863">Zinc-finger</keyword>
<feature type="region of interest" description="Disordered" evidence="2">
    <location>
        <begin position="1112"/>
        <end position="1252"/>
    </location>
</feature>
<dbReference type="SUPFAM" id="SSF57756">
    <property type="entry name" value="Retrovirus zinc finger-like domains"/>
    <property type="match status" value="2"/>
</dbReference>
<evidence type="ECO:0000313" key="5">
    <source>
        <dbReference type="Proteomes" id="UP001172457"/>
    </source>
</evidence>
<protein>
    <recommendedName>
        <fullName evidence="3">CCHC-type domain-containing protein</fullName>
    </recommendedName>
</protein>
<feature type="region of interest" description="Disordered" evidence="2">
    <location>
        <begin position="1765"/>
        <end position="1784"/>
    </location>
</feature>
<feature type="compositionally biased region" description="Polar residues" evidence="2">
    <location>
        <begin position="1196"/>
        <end position="1208"/>
    </location>
</feature>
<feature type="compositionally biased region" description="Polar residues" evidence="2">
    <location>
        <begin position="1144"/>
        <end position="1162"/>
    </location>
</feature>
<gene>
    <name evidence="4" type="ORF">OSB04_028505</name>
</gene>
<feature type="domain" description="CCHC-type" evidence="3">
    <location>
        <begin position="1259"/>
        <end position="1274"/>
    </location>
</feature>
<evidence type="ECO:0000256" key="2">
    <source>
        <dbReference type="SAM" id="MobiDB-lite"/>
    </source>
</evidence>
<dbReference type="PROSITE" id="PS50158">
    <property type="entry name" value="ZF_CCHC"/>
    <property type="match status" value="2"/>
</dbReference>
<dbReference type="PANTHER" id="PTHR11439:SF495">
    <property type="entry name" value="REVERSE TRANSCRIPTASE, RNA-DEPENDENT DNA POLYMERASE-RELATED"/>
    <property type="match status" value="1"/>
</dbReference>
<feature type="compositionally biased region" description="Low complexity" evidence="2">
    <location>
        <begin position="795"/>
        <end position="813"/>
    </location>
</feature>
<dbReference type="PANTHER" id="PTHR11439">
    <property type="entry name" value="GAG-POL-RELATED RETROTRANSPOSON"/>
    <property type="match status" value="1"/>
</dbReference>
<dbReference type="InterPro" id="IPR043502">
    <property type="entry name" value="DNA/RNA_pol_sf"/>
</dbReference>
<keyword evidence="1" id="KW-0479">Metal-binding</keyword>
<feature type="compositionally biased region" description="Polar residues" evidence="2">
    <location>
        <begin position="1628"/>
        <end position="1640"/>
    </location>
</feature>
<feature type="domain" description="CCHC-type" evidence="3">
    <location>
        <begin position="1691"/>
        <end position="1706"/>
    </location>
</feature>
<dbReference type="GO" id="GO:0003676">
    <property type="term" value="F:nucleic acid binding"/>
    <property type="evidence" value="ECO:0007669"/>
    <property type="project" value="InterPro"/>
</dbReference>
<evidence type="ECO:0000256" key="1">
    <source>
        <dbReference type="PROSITE-ProRule" id="PRU00047"/>
    </source>
</evidence>
<feature type="compositionally biased region" description="Polar residues" evidence="2">
    <location>
        <begin position="770"/>
        <end position="788"/>
    </location>
</feature>